<dbReference type="PANTHER" id="PTHR34406">
    <property type="entry name" value="PROTEIN YCEI"/>
    <property type="match status" value="1"/>
</dbReference>
<dbReference type="SUPFAM" id="SSF101874">
    <property type="entry name" value="YceI-like"/>
    <property type="match status" value="1"/>
</dbReference>
<dbReference type="InterPro" id="IPR007372">
    <property type="entry name" value="Lipid/polyisoprenoid-bd_YceI"/>
</dbReference>
<dbReference type="Gene3D" id="2.40.128.110">
    <property type="entry name" value="Lipid/polyisoprenoid-binding, YceI-like"/>
    <property type="match status" value="1"/>
</dbReference>
<accession>A0A1F5SI43</accession>
<dbReference type="AlphaFoldDB" id="A0A1F5SI43"/>
<reference evidence="2 3" key="1">
    <citation type="journal article" date="2016" name="Nat. Commun.">
        <title>Thousands of microbial genomes shed light on interconnected biogeochemical processes in an aquifer system.</title>
        <authorList>
            <person name="Anantharaman K."/>
            <person name="Brown C.T."/>
            <person name="Hug L.A."/>
            <person name="Sharon I."/>
            <person name="Castelle C.J."/>
            <person name="Probst A.J."/>
            <person name="Thomas B.C."/>
            <person name="Singh A."/>
            <person name="Wilkins M.J."/>
            <person name="Karaoz U."/>
            <person name="Brodie E.L."/>
            <person name="Williams K.H."/>
            <person name="Hubbard S.S."/>
            <person name="Banfield J.F."/>
        </authorList>
    </citation>
    <scope>NUCLEOTIDE SEQUENCE [LARGE SCALE GENOMIC DNA]</scope>
</reference>
<dbReference type="InterPro" id="IPR036761">
    <property type="entry name" value="TTHA0802/YceI-like_sf"/>
</dbReference>
<gene>
    <name evidence="2" type="ORF">A2227_03385</name>
</gene>
<feature type="domain" description="Lipid/polyisoprenoid-binding YceI-like" evidence="1">
    <location>
        <begin position="3"/>
        <end position="180"/>
    </location>
</feature>
<organism evidence="2 3">
    <name type="scientific">Candidatus Falkowbacteria bacterium RIFOXYA2_FULL_47_19</name>
    <dbReference type="NCBI Taxonomy" id="1797994"/>
    <lineage>
        <taxon>Bacteria</taxon>
        <taxon>Candidatus Falkowiibacteriota</taxon>
    </lineage>
</organism>
<protein>
    <recommendedName>
        <fullName evidence="1">Lipid/polyisoprenoid-binding YceI-like domain-containing protein</fullName>
    </recommendedName>
</protein>
<name>A0A1F5SI43_9BACT</name>
<evidence type="ECO:0000313" key="2">
    <source>
        <dbReference type="EMBL" id="OGF26302.1"/>
    </source>
</evidence>
<evidence type="ECO:0000259" key="1">
    <source>
        <dbReference type="SMART" id="SM00867"/>
    </source>
</evidence>
<comment type="caution">
    <text evidence="2">The sequence shown here is derived from an EMBL/GenBank/DDBJ whole genome shotgun (WGS) entry which is preliminary data.</text>
</comment>
<dbReference type="Proteomes" id="UP000178367">
    <property type="component" value="Unassembled WGS sequence"/>
</dbReference>
<dbReference type="EMBL" id="MFGB01000016">
    <property type="protein sequence ID" value="OGF26302.1"/>
    <property type="molecule type" value="Genomic_DNA"/>
</dbReference>
<dbReference type="Pfam" id="PF04264">
    <property type="entry name" value="YceI"/>
    <property type="match status" value="1"/>
</dbReference>
<evidence type="ECO:0000313" key="3">
    <source>
        <dbReference type="Proteomes" id="UP000178367"/>
    </source>
</evidence>
<dbReference type="PANTHER" id="PTHR34406:SF1">
    <property type="entry name" value="PROTEIN YCEI"/>
    <property type="match status" value="1"/>
</dbReference>
<dbReference type="SMART" id="SM00867">
    <property type="entry name" value="YceI"/>
    <property type="match status" value="1"/>
</dbReference>
<proteinExistence type="predicted"/>
<sequence>MSKWIFEPAHTGAEFCVRHMMITDVCGRLPNIRGTLDFDFDNPQKIIVDVIMDATEIWTGDKDRDRHLKSAAFFDVKNYPSFIFQANEIERIGANEFKLFGHLTIRGITRKIILTLISSGIWRTPQIKDEPDKGPTIRAGFKATTVINRHDYGVSWNEMLDRGGMVVGNEVRITINAEVIKQE</sequence>